<reference evidence="1 2" key="1">
    <citation type="submission" date="2021-06" db="EMBL/GenBank/DDBJ databases">
        <authorList>
            <person name="Palmer J.M."/>
        </authorList>
    </citation>
    <scope>NUCLEOTIDE SEQUENCE [LARGE SCALE GENOMIC DNA]</scope>
    <source>
        <strain evidence="2">if_2019</strain>
        <tissue evidence="1">Muscle</tissue>
    </source>
</reference>
<evidence type="ECO:0000313" key="1">
    <source>
        <dbReference type="EMBL" id="MEQ2252936.1"/>
    </source>
</evidence>
<dbReference type="Proteomes" id="UP001482620">
    <property type="component" value="Unassembled WGS sequence"/>
</dbReference>
<name>A0ABV0V906_9TELE</name>
<evidence type="ECO:0000313" key="2">
    <source>
        <dbReference type="Proteomes" id="UP001482620"/>
    </source>
</evidence>
<sequence>MQMTSHYYNVTICSFICETLSYPHTNGSSLMSINISNLTAATEYFIQVSAVVDHLDNVTSRKLILQDYPATLTDSHMKLSDIPFLIHRVQYDVGSPFGDITASTLLGRLSTRLRSIFMGIFKHSLWGLWGLDKALYKKLISEVTD</sequence>
<keyword evidence="2" id="KW-1185">Reference proteome</keyword>
<proteinExistence type="predicted"/>
<gene>
    <name evidence="1" type="ORF">ILYODFUR_026911</name>
</gene>
<evidence type="ECO:0008006" key="3">
    <source>
        <dbReference type="Google" id="ProtNLM"/>
    </source>
</evidence>
<accession>A0ABV0V906</accession>
<protein>
    <recommendedName>
        <fullName evidence="3">Fibronectin type-III domain-containing protein</fullName>
    </recommendedName>
</protein>
<dbReference type="EMBL" id="JAHRIQ010096154">
    <property type="protein sequence ID" value="MEQ2252936.1"/>
    <property type="molecule type" value="Genomic_DNA"/>
</dbReference>
<comment type="caution">
    <text evidence="1">The sequence shown here is derived from an EMBL/GenBank/DDBJ whole genome shotgun (WGS) entry which is preliminary data.</text>
</comment>
<organism evidence="1 2">
    <name type="scientific">Ilyodon furcidens</name>
    <name type="common">goldbreast splitfin</name>
    <dbReference type="NCBI Taxonomy" id="33524"/>
    <lineage>
        <taxon>Eukaryota</taxon>
        <taxon>Metazoa</taxon>
        <taxon>Chordata</taxon>
        <taxon>Craniata</taxon>
        <taxon>Vertebrata</taxon>
        <taxon>Euteleostomi</taxon>
        <taxon>Actinopterygii</taxon>
        <taxon>Neopterygii</taxon>
        <taxon>Teleostei</taxon>
        <taxon>Neoteleostei</taxon>
        <taxon>Acanthomorphata</taxon>
        <taxon>Ovalentaria</taxon>
        <taxon>Atherinomorphae</taxon>
        <taxon>Cyprinodontiformes</taxon>
        <taxon>Goodeidae</taxon>
        <taxon>Ilyodon</taxon>
    </lineage>
</organism>